<feature type="transmembrane region" description="Helical" evidence="7">
    <location>
        <begin position="1562"/>
        <end position="1585"/>
    </location>
</feature>
<dbReference type="PANTHER" id="PTHR11819:SF195">
    <property type="entry name" value="SODIUM_GLUCOSE COTRANSPORTER 4"/>
    <property type="match status" value="1"/>
</dbReference>
<feature type="transmembrane region" description="Helical" evidence="7">
    <location>
        <begin position="1518"/>
        <end position="1541"/>
    </location>
</feature>
<feature type="transmembrane region" description="Helical" evidence="7">
    <location>
        <begin position="645"/>
        <end position="664"/>
    </location>
</feature>
<dbReference type="OrthoDB" id="6132759at2759"/>
<reference evidence="9 10" key="1">
    <citation type="journal article" date="2018" name="Gigascience">
        <title>Genomes of trombidid mites reveal novel predicted allergens and laterally-transferred genes associated with secondary metabolism.</title>
        <authorList>
            <person name="Dong X."/>
            <person name="Chaisiri K."/>
            <person name="Xia D."/>
            <person name="Armstrong S.D."/>
            <person name="Fang Y."/>
            <person name="Donnelly M.J."/>
            <person name="Kadowaki T."/>
            <person name="McGarry J.W."/>
            <person name="Darby A.C."/>
            <person name="Makepeace B.L."/>
        </authorList>
    </citation>
    <scope>NUCLEOTIDE SEQUENCE [LARGE SCALE GENOMIC DNA]</scope>
    <source>
        <strain evidence="9">UoL-WK</strain>
    </source>
</reference>
<feature type="transmembrane region" description="Helical" evidence="7">
    <location>
        <begin position="745"/>
        <end position="763"/>
    </location>
</feature>
<dbReference type="PANTHER" id="PTHR11819">
    <property type="entry name" value="SOLUTE CARRIER FAMILY 5"/>
    <property type="match status" value="1"/>
</dbReference>
<evidence type="ECO:0000256" key="4">
    <source>
        <dbReference type="ARBA" id="ARBA00022989"/>
    </source>
</evidence>
<evidence type="ECO:0000256" key="7">
    <source>
        <dbReference type="SAM" id="Phobius"/>
    </source>
</evidence>
<evidence type="ECO:0000313" key="10">
    <source>
        <dbReference type="Proteomes" id="UP000285301"/>
    </source>
</evidence>
<sequence>MPHFTDRQTLSSITEPLSGVAFNASGIRDTQRLRTNATYSMAKGSTFAPLLDIDSKSAPAFNGNASHSNSARPQQQPQRPSNANPRASVRVAYPLWCKLDSKELPELYVQIWNCVRQNDASPFCDTSKLYPILLSSKLHKDVLANIWAQVNRVTPGQLTFQELFLALAMIAILQQNPTQFLNVKQLYFITVPPVPSLCVPYLSAQQMYDNFLKPNSNNLLFTNQHSETKVSNLISTVPTQLSTTTVSNRTEIDDEFSDFQSVAAPKQLHLTSTASVFDVKNCSNNFQKPDYSQFKTAFDSINGENDKNEVDDFADFQSATFEINHVAKPSQQISSQNVLPKLQSSNTHLLESIFNDLNLKNEKKETKITEEVNSLNTPSIPAVCKPETEDRYSAFKELSNEKNNSICNNVSEQIDDDDFGDFKKTNEFLVWTQVLQCCKQILHKTFNVLAVNHGEDCALEALSTEEGREFCLDIGALYQISQRIKRKYRTYGCTVTNITNLLDDIDVTFRSLNKLFQQASIEVQIDDECQNSIHNGELIADFELDKVGASLFASNIGSGHFVGLAGSGAKSGITASYIILLLGWIFVPVYTASGVYTMPEYLQKRFGGQRIRVYLAVLALMLSIFTKISADLYAGAIFIKQSLDWDLYASVCLLLVIASVFTIAGGLSTVIWTDFVQTILMVIGALFLMIKSLNKVGGIQKLFHDFPLAEPTNQSYITFDPNMISCSKVSSYYNHLLKPVTDLDLPWTGLVFGLAINSIWYWCSDQVIVQRALSSKNLSHAKGGCLLAAVLKLLPMYLLVLPGMASRVLFPNEIACSNPQACKQVCGSEIGCSNIAYPLLVLKLMPMGATGLMLSVMMAALMSSLTSIFNSSATIFTIDIWKRLRKNCTEVEQVIVGRIFVILLVIISVLWIPIIEAMRGSELFHYMQSVTSYLSPPICAVYVLSVLWERITEPGAFWGLMVGLFVGCFRFVSEIIFRKPPCGPFGFDERPALISKVHYLHFSIILFSIVAIVTISISLLTKPIDSKYLYRLTFWTRFSDQIRVDIDSDKKVAQISNASSANGNEVIQLEKISRQCVTHPDEQITKQKPQQKFTKWLLLLCCLRKEYKKSQREKQTSFDEIDQEAVAKKEALWALEKPIWSLKNKALKMDSERKVNSYNEFKVLQWPDFFAISLYFMAMFLVGFITTWKSRGTRNVSSYFLASKSMHWIPVGASLFASNIGSGHFVGLAGGGANSGISIAGFELCASYILLLLGWIFVPVYISAGVQTMPEYLKKRFGGQRIRIYLAILALVLSIFTKISADLYAGAIFIKQAMGWNLYGSVVLLLTVACAFTIAGGLTAIIWSDLIQTILMLLGALYLMILSMNKVGGIDRLFEEFPKAEPTNSSYAAFDKNGQSCSKVTPYYSHLLKPITDTDLPWTGLIFGQAINGIWYWCSDQVIVQRALSSKNLSHAKGGVLMAALLKFFPMFLLVFPGMAARILYPDKVACSNPQACKQICGSERGCTNIAYPLLVIKLMPIGATGIMLSVMMAALMSSLTSILNSSSTIFTIDIWKRFRPNCSEVEQVLIGRIFVLLMVIASVLWIPLIELMQGSELFHYIQSVSSYLSPPICAVYVLAILWERINEKGAFYGLMAGLVVGCCRFALEIIYNEPICGPYAVDERPKIISKIHYLHFSLILFAIVCIVTIGISLLTEPIDPKHLHRLTFWTRFSDQVRINISSKQVQTANGILKIEYEPDQEKIEMMEKEIVGYENSKASNEQPISQVPWFKATLLSLCCLRKEYKKAKVEKRTAKQIERDEEALAKLEATWCHEEPIWSRVCNIGAIVMIILTTFLLGYYA</sequence>
<dbReference type="InterPro" id="IPR018212">
    <property type="entry name" value="Na/solute_symporter_CS"/>
</dbReference>
<keyword evidence="10" id="KW-1185">Reference proteome</keyword>
<feature type="compositionally biased region" description="Low complexity" evidence="6">
    <location>
        <begin position="68"/>
        <end position="86"/>
    </location>
</feature>
<dbReference type="Gene3D" id="1.20.1730.10">
    <property type="entry name" value="Sodium/glucose cotransporter"/>
    <property type="match status" value="2"/>
</dbReference>
<dbReference type="PROSITE" id="PS50283">
    <property type="entry name" value="NA_SOLUT_SYMP_3"/>
    <property type="match status" value="2"/>
</dbReference>
<feature type="transmembrane region" description="Helical" evidence="7">
    <location>
        <begin position="997"/>
        <end position="1021"/>
    </location>
</feature>
<dbReference type="Pfam" id="PF25999">
    <property type="entry name" value="SYNRG_C"/>
    <property type="match status" value="1"/>
</dbReference>
<comment type="subcellular location">
    <subcellularLocation>
        <location evidence="1">Membrane</location>
        <topology evidence="1">Multi-pass membrane protein</topology>
    </subcellularLocation>
</comment>
<dbReference type="EMBL" id="NCKU01000905">
    <property type="protein sequence ID" value="RWS13707.1"/>
    <property type="molecule type" value="Genomic_DNA"/>
</dbReference>
<feature type="transmembrane region" description="Helical" evidence="7">
    <location>
        <begin position="1597"/>
        <end position="1619"/>
    </location>
</feature>
<dbReference type="Gene3D" id="1.10.238.10">
    <property type="entry name" value="EF-hand"/>
    <property type="match status" value="1"/>
</dbReference>
<feature type="transmembrane region" description="Helical" evidence="7">
    <location>
        <begin position="613"/>
        <end position="639"/>
    </location>
</feature>
<keyword evidence="5 7" id="KW-0472">Membrane</keyword>
<name>A0A443REP9_9ACAR</name>
<gene>
    <name evidence="9" type="ORF">B4U79_07170</name>
</gene>
<feature type="transmembrane region" description="Helical" evidence="7">
    <location>
        <begin position="1282"/>
        <end position="1304"/>
    </location>
</feature>
<dbReference type="PROSITE" id="PS50031">
    <property type="entry name" value="EH"/>
    <property type="match status" value="1"/>
</dbReference>
<dbReference type="Pfam" id="PF12763">
    <property type="entry name" value="EH"/>
    <property type="match status" value="1"/>
</dbReference>
<feature type="transmembrane region" description="Helical" evidence="7">
    <location>
        <begin position="1341"/>
        <end position="1362"/>
    </location>
</feature>
<evidence type="ECO:0000256" key="2">
    <source>
        <dbReference type="ARBA" id="ARBA00006434"/>
    </source>
</evidence>
<evidence type="ECO:0000313" key="9">
    <source>
        <dbReference type="EMBL" id="RWS13707.1"/>
    </source>
</evidence>
<dbReference type="Proteomes" id="UP000285301">
    <property type="component" value="Unassembled WGS sequence"/>
</dbReference>
<dbReference type="CDD" id="cd10329">
    <property type="entry name" value="SLC5sbd_SGLT1-like"/>
    <property type="match status" value="2"/>
</dbReference>
<feature type="transmembrane region" description="Helical" evidence="7">
    <location>
        <begin position="930"/>
        <end position="948"/>
    </location>
</feature>
<keyword evidence="3 7" id="KW-0812">Transmembrane</keyword>
<accession>A0A443REP9</accession>
<feature type="region of interest" description="Disordered" evidence="6">
    <location>
        <begin position="61"/>
        <end position="86"/>
    </location>
</feature>
<dbReference type="Pfam" id="PF00474">
    <property type="entry name" value="SSF"/>
    <property type="match status" value="2"/>
</dbReference>
<dbReference type="InterPro" id="IPR059024">
    <property type="entry name" value="SYNRG_C"/>
</dbReference>
<dbReference type="NCBIfam" id="TIGR00813">
    <property type="entry name" value="sss"/>
    <property type="match status" value="2"/>
</dbReference>
<dbReference type="STRING" id="1965070.A0A443REP9"/>
<dbReference type="InterPro" id="IPR011992">
    <property type="entry name" value="EF-hand-dom_pair"/>
</dbReference>
<feature type="transmembrane region" description="Helical" evidence="7">
    <location>
        <begin position="1668"/>
        <end position="1692"/>
    </location>
</feature>
<evidence type="ECO:0000256" key="3">
    <source>
        <dbReference type="ARBA" id="ARBA00022692"/>
    </source>
</evidence>
<feature type="transmembrane region" description="Helical" evidence="7">
    <location>
        <begin position="1208"/>
        <end position="1229"/>
    </location>
</feature>
<feature type="transmembrane region" description="Helical" evidence="7">
    <location>
        <begin position="899"/>
        <end position="918"/>
    </location>
</feature>
<comment type="caution">
    <text evidence="9">The sequence shown here is derived from an EMBL/GenBank/DDBJ whole genome shotgun (WGS) entry which is preliminary data.</text>
</comment>
<dbReference type="SUPFAM" id="SSF47473">
    <property type="entry name" value="EF-hand"/>
    <property type="match status" value="1"/>
</dbReference>
<comment type="similarity">
    <text evidence="2">Belongs to the sodium:solute symporter (SSF) (TC 2.A.21) family.</text>
</comment>
<feature type="transmembrane region" description="Helical" evidence="7">
    <location>
        <begin position="852"/>
        <end position="878"/>
    </location>
</feature>
<feature type="transmembrane region" description="Helical" evidence="7">
    <location>
        <begin position="1316"/>
        <end position="1335"/>
    </location>
</feature>
<evidence type="ECO:0000256" key="1">
    <source>
        <dbReference type="ARBA" id="ARBA00004141"/>
    </source>
</evidence>
<feature type="transmembrane region" description="Helical" evidence="7">
    <location>
        <begin position="1456"/>
        <end position="1481"/>
    </location>
</feature>
<dbReference type="InterPro" id="IPR038377">
    <property type="entry name" value="Na/Glc_symporter_sf"/>
</dbReference>
<feature type="transmembrane region" description="Helical" evidence="7">
    <location>
        <begin position="955"/>
        <end position="977"/>
    </location>
</feature>
<feature type="domain" description="EH" evidence="8">
    <location>
        <begin position="100"/>
        <end position="196"/>
    </location>
</feature>
<dbReference type="GO" id="GO:0005886">
    <property type="term" value="C:plasma membrane"/>
    <property type="evidence" value="ECO:0007669"/>
    <property type="project" value="TreeGrafter"/>
</dbReference>
<keyword evidence="4 7" id="KW-1133">Transmembrane helix</keyword>
<evidence type="ECO:0000259" key="8">
    <source>
        <dbReference type="PROSITE" id="PS50031"/>
    </source>
</evidence>
<evidence type="ECO:0000256" key="6">
    <source>
        <dbReference type="SAM" id="MobiDB-lite"/>
    </source>
</evidence>
<feature type="transmembrane region" description="Helical" evidence="7">
    <location>
        <begin position="671"/>
        <end position="690"/>
    </location>
</feature>
<feature type="transmembrane region" description="Helical" evidence="7">
    <location>
        <begin position="784"/>
        <end position="805"/>
    </location>
</feature>
<organism evidence="9 10">
    <name type="scientific">Dinothrombium tinctorium</name>
    <dbReference type="NCBI Taxonomy" id="1965070"/>
    <lineage>
        <taxon>Eukaryota</taxon>
        <taxon>Metazoa</taxon>
        <taxon>Ecdysozoa</taxon>
        <taxon>Arthropoda</taxon>
        <taxon>Chelicerata</taxon>
        <taxon>Arachnida</taxon>
        <taxon>Acari</taxon>
        <taxon>Acariformes</taxon>
        <taxon>Trombidiformes</taxon>
        <taxon>Prostigmata</taxon>
        <taxon>Anystina</taxon>
        <taxon>Parasitengona</taxon>
        <taxon>Trombidioidea</taxon>
        <taxon>Trombidiidae</taxon>
        <taxon>Dinothrombium</taxon>
    </lineage>
</organism>
<feature type="transmembrane region" description="Helical" evidence="7">
    <location>
        <begin position="1169"/>
        <end position="1188"/>
    </location>
</feature>
<proteinExistence type="inferred from homology"/>
<dbReference type="GO" id="GO:0005412">
    <property type="term" value="F:D-glucose:sodium symporter activity"/>
    <property type="evidence" value="ECO:0007669"/>
    <property type="project" value="TreeGrafter"/>
</dbReference>
<protein>
    <submittedName>
        <fullName evidence="9">Sodium/glucose cotransporter-like protein</fullName>
    </submittedName>
</protein>
<dbReference type="PROSITE" id="PS00457">
    <property type="entry name" value="NA_SOLUT_SYMP_2"/>
    <property type="match status" value="1"/>
</dbReference>
<dbReference type="InterPro" id="IPR001734">
    <property type="entry name" value="Na/solute_symporter"/>
</dbReference>
<dbReference type="InterPro" id="IPR000261">
    <property type="entry name" value="EH_dom"/>
</dbReference>
<feature type="transmembrane region" description="Helical" evidence="7">
    <location>
        <begin position="1241"/>
        <end position="1262"/>
    </location>
</feature>
<feature type="transmembrane region" description="Helical" evidence="7">
    <location>
        <begin position="1818"/>
        <end position="1837"/>
    </location>
</feature>
<evidence type="ECO:0000256" key="5">
    <source>
        <dbReference type="ARBA" id="ARBA00023136"/>
    </source>
</evidence>
<feature type="transmembrane region" description="Helical" evidence="7">
    <location>
        <begin position="574"/>
        <end position="592"/>
    </location>
</feature>
<feature type="transmembrane region" description="Helical" evidence="7">
    <location>
        <begin position="1626"/>
        <end position="1648"/>
    </location>
</feature>